<proteinExistence type="predicted"/>
<sequence length="68" mass="7584">QIHGKKLFNLALKRGGGPSGLVLKSSLEESLRGKEAAEMLGHYGVRYVLLHRDRPGISFYEDENEAED</sequence>
<evidence type="ECO:0000313" key="2">
    <source>
        <dbReference type="Proteomes" id="UP000568877"/>
    </source>
</evidence>
<feature type="non-terminal residue" evidence="1">
    <location>
        <position position="1"/>
    </location>
</feature>
<reference evidence="1 2" key="1">
    <citation type="journal article" date="2020" name="Front. Microbiol.">
        <title>Single-cell genomics of novel Actinobacteria with the Wood-Ljungdahl pathway discovered in a serpentinizing system.</title>
        <authorList>
            <person name="Merino N."/>
            <person name="Kawai M."/>
            <person name="Boyd E.S."/>
            <person name="Colman D.R."/>
            <person name="McGlynn S.E."/>
            <person name="Nealson K.H."/>
            <person name="Kurokawa K."/>
            <person name="Hongoh Y."/>
        </authorList>
    </citation>
    <scope>NUCLEOTIDE SEQUENCE [LARGE SCALE GENOMIC DNA]</scope>
    <source>
        <strain evidence="1 2">S42</strain>
    </source>
</reference>
<protein>
    <submittedName>
        <fullName evidence="1">Uncharacterized protein</fullName>
    </submittedName>
</protein>
<dbReference type="Proteomes" id="UP000568877">
    <property type="component" value="Unassembled WGS sequence"/>
</dbReference>
<name>A0A6V8PN66_9ACTN</name>
<evidence type="ECO:0000313" key="1">
    <source>
        <dbReference type="EMBL" id="GFP34082.1"/>
    </source>
</evidence>
<gene>
    <name evidence="1" type="ORF">HKBW3S42_02422</name>
</gene>
<organism evidence="1 2">
    <name type="scientific">Candidatus Hakubella thermalkaliphila</name>
    <dbReference type="NCBI Taxonomy" id="2754717"/>
    <lineage>
        <taxon>Bacteria</taxon>
        <taxon>Bacillati</taxon>
        <taxon>Actinomycetota</taxon>
        <taxon>Actinomycetota incertae sedis</taxon>
        <taxon>Candidatus Hakubellales</taxon>
        <taxon>Candidatus Hakubellaceae</taxon>
        <taxon>Candidatus Hakubella</taxon>
    </lineage>
</organism>
<dbReference type="EMBL" id="BLSA01000934">
    <property type="protein sequence ID" value="GFP34082.1"/>
    <property type="molecule type" value="Genomic_DNA"/>
</dbReference>
<comment type="caution">
    <text evidence="1">The sequence shown here is derived from an EMBL/GenBank/DDBJ whole genome shotgun (WGS) entry which is preliminary data.</text>
</comment>
<dbReference type="AlphaFoldDB" id="A0A6V8PN66"/>
<accession>A0A6V8PN66</accession>